<dbReference type="EMBL" id="LBWA01000003">
    <property type="protein sequence ID" value="KKQ98382.1"/>
    <property type="molecule type" value="Genomic_DNA"/>
</dbReference>
<dbReference type="Proteomes" id="UP000034325">
    <property type="component" value="Unassembled WGS sequence"/>
</dbReference>
<feature type="transmembrane region" description="Helical" evidence="1">
    <location>
        <begin position="44"/>
        <end position="67"/>
    </location>
</feature>
<accession>A0A0G0M532</accession>
<protein>
    <submittedName>
        <fullName evidence="2">Uncharacterized protein</fullName>
    </submittedName>
</protein>
<gene>
    <name evidence="2" type="ORF">UT23_C0003G0009</name>
</gene>
<feature type="transmembrane region" description="Helical" evidence="1">
    <location>
        <begin position="72"/>
        <end position="93"/>
    </location>
</feature>
<name>A0A0G0M532_9BACT</name>
<evidence type="ECO:0000313" key="2">
    <source>
        <dbReference type="EMBL" id="KKQ98382.1"/>
    </source>
</evidence>
<keyword evidence="1" id="KW-1133">Transmembrane helix</keyword>
<keyword evidence="1" id="KW-0472">Membrane</keyword>
<feature type="transmembrane region" description="Helical" evidence="1">
    <location>
        <begin position="7"/>
        <end position="24"/>
    </location>
</feature>
<feature type="transmembrane region" description="Helical" evidence="1">
    <location>
        <begin position="120"/>
        <end position="141"/>
    </location>
</feature>
<dbReference type="AlphaFoldDB" id="A0A0G0M532"/>
<comment type="caution">
    <text evidence="2">The sequence shown here is derived from an EMBL/GenBank/DDBJ whole genome shotgun (WGS) entry which is preliminary data.</text>
</comment>
<keyword evidence="1" id="KW-0812">Transmembrane</keyword>
<evidence type="ECO:0000256" key="1">
    <source>
        <dbReference type="SAM" id="Phobius"/>
    </source>
</evidence>
<proteinExistence type="predicted"/>
<organism evidence="2 3">
    <name type="scientific">Candidatus Woesebacteria bacterium GW2011_GWA1_39_12</name>
    <dbReference type="NCBI Taxonomy" id="1618549"/>
    <lineage>
        <taxon>Bacteria</taxon>
        <taxon>Candidatus Woeseibacteriota</taxon>
    </lineage>
</organism>
<reference evidence="2 3" key="1">
    <citation type="journal article" date="2015" name="Nature">
        <title>rRNA introns, odd ribosomes, and small enigmatic genomes across a large radiation of phyla.</title>
        <authorList>
            <person name="Brown C.T."/>
            <person name="Hug L.A."/>
            <person name="Thomas B.C."/>
            <person name="Sharon I."/>
            <person name="Castelle C.J."/>
            <person name="Singh A."/>
            <person name="Wilkins M.J."/>
            <person name="Williams K.H."/>
            <person name="Banfield J.F."/>
        </authorList>
    </citation>
    <scope>NUCLEOTIDE SEQUENCE [LARGE SCALE GENOMIC DNA]</scope>
</reference>
<sequence length="149" mass="17785">MESWQKIIIIIWGIISFALFVKGFKESKDKKNAYGLTPFFPFGAFVWGDAVVFGFFWTAVFVVVLILNDWTLFLLIISVFWVVRSIGETIYWFNQQFSKINRNPPEKNWMFKYFHNDSVWFIHQIGWQCVTVISIIFSIYFTHTWLKSL</sequence>
<evidence type="ECO:0000313" key="3">
    <source>
        <dbReference type="Proteomes" id="UP000034325"/>
    </source>
</evidence>